<keyword evidence="2" id="KW-1185">Reference proteome</keyword>
<proteinExistence type="predicted"/>
<dbReference type="EMBL" id="CAJHNJ030000004">
    <property type="protein sequence ID" value="CAG9096761.1"/>
    <property type="molecule type" value="Genomic_DNA"/>
</dbReference>
<organism evidence="1 2">
    <name type="scientific">Plutella xylostella</name>
    <name type="common">Diamondback moth</name>
    <name type="synonym">Plutella maculipennis</name>
    <dbReference type="NCBI Taxonomy" id="51655"/>
    <lineage>
        <taxon>Eukaryota</taxon>
        <taxon>Metazoa</taxon>
        <taxon>Ecdysozoa</taxon>
        <taxon>Arthropoda</taxon>
        <taxon>Hexapoda</taxon>
        <taxon>Insecta</taxon>
        <taxon>Pterygota</taxon>
        <taxon>Neoptera</taxon>
        <taxon>Endopterygota</taxon>
        <taxon>Lepidoptera</taxon>
        <taxon>Glossata</taxon>
        <taxon>Ditrysia</taxon>
        <taxon>Yponomeutoidea</taxon>
        <taxon>Plutellidae</taxon>
        <taxon>Plutella</taxon>
    </lineage>
</organism>
<gene>
    <name evidence="1" type="ORF">PLXY2_LOCUS1747</name>
</gene>
<comment type="caution">
    <text evidence="1">The sequence shown here is derived from an EMBL/GenBank/DDBJ whole genome shotgun (WGS) entry which is preliminary data.</text>
</comment>
<evidence type="ECO:0000313" key="2">
    <source>
        <dbReference type="Proteomes" id="UP000653454"/>
    </source>
</evidence>
<reference evidence="1" key="1">
    <citation type="submission" date="2020-11" db="EMBL/GenBank/DDBJ databases">
        <authorList>
            <person name="Whiteford S."/>
        </authorList>
    </citation>
    <scope>NUCLEOTIDE SEQUENCE</scope>
</reference>
<accession>A0A8S4DBH0</accession>
<name>A0A8S4DBH0_PLUXY</name>
<protein>
    <submittedName>
        <fullName evidence="1">(diamondback moth) hypothetical protein</fullName>
    </submittedName>
</protein>
<dbReference type="Proteomes" id="UP000653454">
    <property type="component" value="Unassembled WGS sequence"/>
</dbReference>
<dbReference type="AlphaFoldDB" id="A0A8S4DBH0"/>
<evidence type="ECO:0000313" key="1">
    <source>
        <dbReference type="EMBL" id="CAG9096761.1"/>
    </source>
</evidence>
<sequence>MNSPGTRSSPTYKNLKIRNKQSPIEIKEKLRKSYREKVNSCRSLLINSFRGAAIENEVKITLNEIYKKTFNFDEDISSVEDEQMLDEIRKELVKEELDWWLEEYERCQNYNIDWSSIEAESVICPSGPDKISLLSTATSSRKQTVGKTFQLTSLYNFAYHTT</sequence>